<organism evidence="1 2">
    <name type="scientific">Trichonephila inaurata madagascariensis</name>
    <dbReference type="NCBI Taxonomy" id="2747483"/>
    <lineage>
        <taxon>Eukaryota</taxon>
        <taxon>Metazoa</taxon>
        <taxon>Ecdysozoa</taxon>
        <taxon>Arthropoda</taxon>
        <taxon>Chelicerata</taxon>
        <taxon>Arachnida</taxon>
        <taxon>Araneae</taxon>
        <taxon>Araneomorphae</taxon>
        <taxon>Entelegynae</taxon>
        <taxon>Araneoidea</taxon>
        <taxon>Nephilidae</taxon>
        <taxon>Trichonephila</taxon>
        <taxon>Trichonephila inaurata</taxon>
    </lineage>
</organism>
<sequence>MSSFKTQDELSIAAKELKPLFDVPVLSATCHSFTLPKGVSIVGPCTYQNSDVCNAQCVSNGQVLWKEEAKCLSGGQWSPLSPCHTADSLELIRCDKLTDITQENMAGCVKIKINVRGSTSTSKAICPEILQLFGKFGNCSAELGANCTVSCPFGGFVLQCVTNRHENCTLPVTSLCPELKSVKLINCSRVVGSFCKVRCPNGIIAAEEIMCLPTNEWSPVPLCNYRSQCAHQTLRPRIYYCNSYIKDGGTSDCAEALPKTSTYKYTSFEEDCSVKGWEIDVMCQKNQIVQPGNSRKNAYFSKVRGRRRILWSNFIVCLFDSCGRLLPTCSCPIPNLPVDVDLNCHREL</sequence>
<accession>A0A8X6YMM2</accession>
<dbReference type="Proteomes" id="UP000886998">
    <property type="component" value="Unassembled WGS sequence"/>
</dbReference>
<evidence type="ECO:0000313" key="1">
    <source>
        <dbReference type="EMBL" id="GFY74349.1"/>
    </source>
</evidence>
<protein>
    <submittedName>
        <fullName evidence="1">Uncharacterized protein</fullName>
    </submittedName>
</protein>
<comment type="caution">
    <text evidence="1">The sequence shown here is derived from an EMBL/GenBank/DDBJ whole genome shotgun (WGS) entry which is preliminary data.</text>
</comment>
<dbReference type="OrthoDB" id="6428875at2759"/>
<evidence type="ECO:0000313" key="2">
    <source>
        <dbReference type="Proteomes" id="UP000886998"/>
    </source>
</evidence>
<name>A0A8X6YMM2_9ARAC</name>
<dbReference type="AlphaFoldDB" id="A0A8X6YMM2"/>
<proteinExistence type="predicted"/>
<reference evidence="1" key="1">
    <citation type="submission" date="2020-08" db="EMBL/GenBank/DDBJ databases">
        <title>Multicomponent nature underlies the extraordinary mechanical properties of spider dragline silk.</title>
        <authorList>
            <person name="Kono N."/>
            <person name="Nakamura H."/>
            <person name="Mori M."/>
            <person name="Yoshida Y."/>
            <person name="Ohtoshi R."/>
            <person name="Malay A.D."/>
            <person name="Moran D.A.P."/>
            <person name="Tomita M."/>
            <person name="Numata K."/>
            <person name="Arakawa K."/>
        </authorList>
    </citation>
    <scope>NUCLEOTIDE SEQUENCE</scope>
</reference>
<gene>
    <name evidence="1" type="primary">NCL1_48642</name>
    <name evidence="1" type="ORF">TNIN_440471</name>
</gene>
<keyword evidence="2" id="KW-1185">Reference proteome</keyword>
<dbReference type="EMBL" id="BMAV01020692">
    <property type="protein sequence ID" value="GFY74349.1"/>
    <property type="molecule type" value="Genomic_DNA"/>
</dbReference>